<dbReference type="Proteomes" id="UP000054538">
    <property type="component" value="Unassembled WGS sequence"/>
</dbReference>
<name>A0A0D0C2S5_9AGAM</name>
<dbReference type="InterPro" id="IPR027806">
    <property type="entry name" value="HARBI1_dom"/>
</dbReference>
<organism evidence="4 5">
    <name type="scientific">Paxillus rubicundulus Ve08.2h10</name>
    <dbReference type="NCBI Taxonomy" id="930991"/>
    <lineage>
        <taxon>Eukaryota</taxon>
        <taxon>Fungi</taxon>
        <taxon>Dikarya</taxon>
        <taxon>Basidiomycota</taxon>
        <taxon>Agaricomycotina</taxon>
        <taxon>Agaricomycetes</taxon>
        <taxon>Agaricomycetidae</taxon>
        <taxon>Boletales</taxon>
        <taxon>Paxilineae</taxon>
        <taxon>Paxillaceae</taxon>
        <taxon>Paxillus</taxon>
    </lineage>
</organism>
<reference evidence="4 5" key="1">
    <citation type="submission" date="2014-04" db="EMBL/GenBank/DDBJ databases">
        <authorList>
            <consortium name="DOE Joint Genome Institute"/>
            <person name="Kuo A."/>
            <person name="Kohler A."/>
            <person name="Jargeat P."/>
            <person name="Nagy L.G."/>
            <person name="Floudas D."/>
            <person name="Copeland A."/>
            <person name="Barry K.W."/>
            <person name="Cichocki N."/>
            <person name="Veneault-Fourrey C."/>
            <person name="LaButti K."/>
            <person name="Lindquist E.A."/>
            <person name="Lipzen A."/>
            <person name="Lundell T."/>
            <person name="Morin E."/>
            <person name="Murat C."/>
            <person name="Sun H."/>
            <person name="Tunlid A."/>
            <person name="Henrissat B."/>
            <person name="Grigoriev I.V."/>
            <person name="Hibbett D.S."/>
            <person name="Martin F."/>
            <person name="Nordberg H.P."/>
            <person name="Cantor M.N."/>
            <person name="Hua S.X."/>
        </authorList>
    </citation>
    <scope>NUCLEOTIDE SEQUENCE [LARGE SCALE GENOMIC DNA]</scope>
    <source>
        <strain evidence="4 5">Ve08.2h10</strain>
    </source>
</reference>
<evidence type="ECO:0000259" key="3">
    <source>
        <dbReference type="Pfam" id="PF13359"/>
    </source>
</evidence>
<gene>
    <name evidence="4" type="ORF">PAXRUDRAFT_166880</name>
</gene>
<evidence type="ECO:0000256" key="2">
    <source>
        <dbReference type="ARBA" id="ARBA00022723"/>
    </source>
</evidence>
<keyword evidence="5" id="KW-1185">Reference proteome</keyword>
<evidence type="ECO:0000256" key="1">
    <source>
        <dbReference type="ARBA" id="ARBA00001968"/>
    </source>
</evidence>
<evidence type="ECO:0000313" key="4">
    <source>
        <dbReference type="EMBL" id="KIK77432.1"/>
    </source>
</evidence>
<dbReference type="EMBL" id="KN826991">
    <property type="protein sequence ID" value="KIK77432.1"/>
    <property type="molecule type" value="Genomic_DNA"/>
</dbReference>
<sequence>MKVSQLILLDHFVDHRPGLFRKKLQVDPDIFDAILDQISDQPIFSRESYNHQLPLAIFLNHAGHYGNAILPEDIAQWAGVSVGSVVNCTNCVMVSVLDQHDDFIQFPALDSQYTENARSYVEAHVCPEWQNGFLAADGSAFGLYVKPGLHGETLFDCKSNYLLNFIMPHNLLIVDYGLGLPGSVHNAYAFHLTQTAKDHEELLGDEHWIWADSAYPLETWCVVPFKKPKGGHLTQDQKTFNYHLSSVIFIFSILHHAPYFRFVFV</sequence>
<evidence type="ECO:0000313" key="5">
    <source>
        <dbReference type="Proteomes" id="UP000054538"/>
    </source>
</evidence>
<proteinExistence type="predicted"/>
<keyword evidence="2" id="KW-0479">Metal-binding</keyword>
<dbReference type="InParanoid" id="A0A0D0C2S5"/>
<dbReference type="AlphaFoldDB" id="A0A0D0C2S5"/>
<reference evidence="5" key="2">
    <citation type="submission" date="2015-01" db="EMBL/GenBank/DDBJ databases">
        <title>Evolutionary Origins and Diversification of the Mycorrhizal Mutualists.</title>
        <authorList>
            <consortium name="DOE Joint Genome Institute"/>
            <consortium name="Mycorrhizal Genomics Consortium"/>
            <person name="Kohler A."/>
            <person name="Kuo A."/>
            <person name="Nagy L.G."/>
            <person name="Floudas D."/>
            <person name="Copeland A."/>
            <person name="Barry K.W."/>
            <person name="Cichocki N."/>
            <person name="Veneault-Fourrey C."/>
            <person name="LaButti K."/>
            <person name="Lindquist E.A."/>
            <person name="Lipzen A."/>
            <person name="Lundell T."/>
            <person name="Morin E."/>
            <person name="Murat C."/>
            <person name="Riley R."/>
            <person name="Ohm R."/>
            <person name="Sun H."/>
            <person name="Tunlid A."/>
            <person name="Henrissat B."/>
            <person name="Grigoriev I.V."/>
            <person name="Hibbett D.S."/>
            <person name="Martin F."/>
        </authorList>
    </citation>
    <scope>NUCLEOTIDE SEQUENCE [LARGE SCALE GENOMIC DNA]</scope>
    <source>
        <strain evidence="5">Ve08.2h10</strain>
    </source>
</reference>
<dbReference type="Pfam" id="PF13359">
    <property type="entry name" value="DDE_Tnp_4"/>
    <property type="match status" value="1"/>
</dbReference>
<feature type="domain" description="DDE Tnp4" evidence="3">
    <location>
        <begin position="157"/>
        <end position="247"/>
    </location>
</feature>
<comment type="cofactor">
    <cofactor evidence="1">
        <name>a divalent metal cation</name>
        <dbReference type="ChEBI" id="CHEBI:60240"/>
    </cofactor>
</comment>
<dbReference type="GO" id="GO:0046872">
    <property type="term" value="F:metal ion binding"/>
    <property type="evidence" value="ECO:0007669"/>
    <property type="project" value="UniProtKB-KW"/>
</dbReference>
<accession>A0A0D0C2S5</accession>
<dbReference type="HOGENOM" id="CLU_018552_1_2_1"/>
<dbReference type="OrthoDB" id="2687688at2759"/>
<protein>
    <recommendedName>
        <fullName evidence="3">DDE Tnp4 domain-containing protein</fullName>
    </recommendedName>
</protein>